<gene>
    <name evidence="4" type="ORF">QF206_06445</name>
</gene>
<accession>A0AAW6T4H1</accession>
<dbReference type="InterPro" id="IPR050493">
    <property type="entry name" value="FAD-dep_Monooxygenase_BioMet"/>
</dbReference>
<protein>
    <submittedName>
        <fullName evidence="4">NAD(P)/FAD-dependent oxidoreductase</fullName>
    </submittedName>
</protein>
<dbReference type="Gene3D" id="3.30.9.10">
    <property type="entry name" value="D-Amino Acid Oxidase, subunit A, domain 2"/>
    <property type="match status" value="1"/>
</dbReference>
<dbReference type="GO" id="GO:0004497">
    <property type="term" value="F:monooxygenase activity"/>
    <property type="evidence" value="ECO:0007669"/>
    <property type="project" value="UniProtKB-KW"/>
</dbReference>
<feature type="domain" description="FAD-binding" evidence="3">
    <location>
        <begin position="11"/>
        <end position="323"/>
    </location>
</feature>
<dbReference type="GO" id="GO:0071949">
    <property type="term" value="F:FAD binding"/>
    <property type="evidence" value="ECO:0007669"/>
    <property type="project" value="InterPro"/>
</dbReference>
<evidence type="ECO:0000259" key="3">
    <source>
        <dbReference type="Pfam" id="PF01494"/>
    </source>
</evidence>
<proteinExistence type="predicted"/>
<dbReference type="Pfam" id="PF01494">
    <property type="entry name" value="FAD_binding_3"/>
    <property type="match status" value="1"/>
</dbReference>
<evidence type="ECO:0000313" key="5">
    <source>
        <dbReference type="Proteomes" id="UP001321506"/>
    </source>
</evidence>
<dbReference type="InterPro" id="IPR002938">
    <property type="entry name" value="FAD-bd"/>
</dbReference>
<dbReference type="PRINTS" id="PR00420">
    <property type="entry name" value="RNGMNOXGNASE"/>
</dbReference>
<dbReference type="EMBL" id="JASATX010000002">
    <property type="protein sequence ID" value="MDI2098602.1"/>
    <property type="molecule type" value="Genomic_DNA"/>
</dbReference>
<keyword evidence="1" id="KW-0560">Oxidoreductase</keyword>
<dbReference type="PANTHER" id="PTHR13789:SF309">
    <property type="entry name" value="PUTATIVE (AFU_ORTHOLOGUE AFUA_6G14510)-RELATED"/>
    <property type="match status" value="1"/>
</dbReference>
<dbReference type="RefSeq" id="WP_281488386.1">
    <property type="nucleotide sequence ID" value="NZ_JASATX010000002.1"/>
</dbReference>
<evidence type="ECO:0000256" key="1">
    <source>
        <dbReference type="ARBA" id="ARBA00023002"/>
    </source>
</evidence>
<dbReference type="Gene3D" id="3.50.50.60">
    <property type="entry name" value="FAD/NAD(P)-binding domain"/>
    <property type="match status" value="1"/>
</dbReference>
<keyword evidence="2" id="KW-0503">Monooxygenase</keyword>
<dbReference type="Proteomes" id="UP001321506">
    <property type="component" value="Unassembled WGS sequence"/>
</dbReference>
<name>A0AAW6T4H1_9MICO</name>
<keyword evidence="5" id="KW-1185">Reference proteome</keyword>
<dbReference type="AlphaFoldDB" id="A0AAW6T4H1"/>
<comment type="caution">
    <text evidence="4">The sequence shown here is derived from an EMBL/GenBank/DDBJ whole genome shotgun (WGS) entry which is preliminary data.</text>
</comment>
<dbReference type="SUPFAM" id="SSF51905">
    <property type="entry name" value="FAD/NAD(P)-binding domain"/>
    <property type="match status" value="1"/>
</dbReference>
<evidence type="ECO:0000256" key="2">
    <source>
        <dbReference type="ARBA" id="ARBA00023033"/>
    </source>
</evidence>
<evidence type="ECO:0000313" key="4">
    <source>
        <dbReference type="EMBL" id="MDI2098602.1"/>
    </source>
</evidence>
<dbReference type="InterPro" id="IPR036188">
    <property type="entry name" value="FAD/NAD-bd_sf"/>
</dbReference>
<sequence length="375" mass="41280">MSESNGRHAEVAGGGFAGLTVATALAQRGWSVTLHEKGDELRAFGAGIVLWHNSLEVLKAIGAYEPLLPKSMVPPFYETRMHNVTQSKEDFWGLEWRTMTRQDLHETLVDAARNSGVDIRVASEVVSADPAGSVTLASGEVRKADLVIGADGVASKVRDSNHFELERTKSRDGITRLIVPRRKEDLGPGEWDNVIDFWNLEPRVLRVLYVPCNDDELYLALMAPIEDKEGSAVPINYDVWVESHPYLAPVLEEAAKIHGRYDGYQTTVLKQWTKGRIALIGDAGHAMCPALAQGAGTAMSNAYTVAVAATEAANADLPQALVDWEARERQITDECQERSAWFAETRSMAKGNQFTPQMLETARYDPTTREMISVG</sequence>
<reference evidence="4 5" key="1">
    <citation type="submission" date="2023-04" db="EMBL/GenBank/DDBJ databases">
        <title>Klugiella caeni sp. nov. isolated from the sludge of biochemical tank.</title>
        <authorList>
            <person name="Geng K."/>
        </authorList>
    </citation>
    <scope>NUCLEOTIDE SEQUENCE [LARGE SCALE GENOMIC DNA]</scope>
    <source>
        <strain evidence="4 5">YN-L-19</strain>
    </source>
</reference>
<organism evidence="4 5">
    <name type="scientific">Ruicaihuangia caeni</name>
    <dbReference type="NCBI Taxonomy" id="3042517"/>
    <lineage>
        <taxon>Bacteria</taxon>
        <taxon>Bacillati</taxon>
        <taxon>Actinomycetota</taxon>
        <taxon>Actinomycetes</taxon>
        <taxon>Micrococcales</taxon>
        <taxon>Microbacteriaceae</taxon>
        <taxon>Ruicaihuangia</taxon>
    </lineage>
</organism>
<dbReference type="PANTHER" id="PTHR13789">
    <property type="entry name" value="MONOOXYGENASE"/>
    <property type="match status" value="1"/>
</dbReference>